<gene>
    <name evidence="3" type="ORF">LUZ62_033393</name>
</gene>
<dbReference type="InterPro" id="IPR009836">
    <property type="entry name" value="GRDP-like"/>
</dbReference>
<organism evidence="3 4">
    <name type="scientific">Rhynchospora pubera</name>
    <dbReference type="NCBI Taxonomy" id="906938"/>
    <lineage>
        <taxon>Eukaryota</taxon>
        <taxon>Viridiplantae</taxon>
        <taxon>Streptophyta</taxon>
        <taxon>Embryophyta</taxon>
        <taxon>Tracheophyta</taxon>
        <taxon>Spermatophyta</taxon>
        <taxon>Magnoliopsida</taxon>
        <taxon>Liliopsida</taxon>
        <taxon>Poales</taxon>
        <taxon>Cyperaceae</taxon>
        <taxon>Cyperoideae</taxon>
        <taxon>Rhynchosporeae</taxon>
        <taxon>Rhynchospora</taxon>
    </lineage>
</organism>
<proteinExistence type="predicted"/>
<comment type="caution">
    <text evidence="3">The sequence shown here is derived from an EMBL/GenBank/DDBJ whole genome shotgun (WGS) entry which is preliminary data.</text>
</comment>
<feature type="region of interest" description="Disordered" evidence="1">
    <location>
        <begin position="19"/>
        <end position="80"/>
    </location>
</feature>
<evidence type="ECO:0000313" key="3">
    <source>
        <dbReference type="EMBL" id="KAJ4820827.1"/>
    </source>
</evidence>
<feature type="compositionally biased region" description="Basic and acidic residues" evidence="1">
    <location>
        <begin position="25"/>
        <end position="41"/>
    </location>
</feature>
<evidence type="ECO:0000256" key="1">
    <source>
        <dbReference type="SAM" id="MobiDB-lite"/>
    </source>
</evidence>
<dbReference type="InterPro" id="IPR057518">
    <property type="entry name" value="GRDP_C"/>
</dbReference>
<dbReference type="Pfam" id="PF25335">
    <property type="entry name" value="GRDP_C"/>
    <property type="match status" value="1"/>
</dbReference>
<dbReference type="Proteomes" id="UP001140206">
    <property type="component" value="Chromosome 1"/>
</dbReference>
<evidence type="ECO:0000259" key="2">
    <source>
        <dbReference type="Pfam" id="PF25335"/>
    </source>
</evidence>
<evidence type="ECO:0000313" key="4">
    <source>
        <dbReference type="Proteomes" id="UP001140206"/>
    </source>
</evidence>
<feature type="compositionally biased region" description="Low complexity" evidence="1">
    <location>
        <begin position="42"/>
        <end position="69"/>
    </location>
</feature>
<protein>
    <submittedName>
        <fullName evidence="3">Enolase (DUF1399)</fullName>
    </submittedName>
</protein>
<dbReference type="AlphaFoldDB" id="A0AAV8HX72"/>
<name>A0AAV8HX72_9POAL</name>
<sequence>MLLLVPSYSPFLSLSLSHTHTRTTNHSDSDRELEMRRDDNKAPAIASSPSFSFPGESSRAPARSESSRSTTDAGRGPHRGIRTSVDLVAAGRCHFSFLRLCSAASVSDAGDSSLLRTSIRRYEELWMPLIAELPLNEMILPPLDVHWVWHCHCLNHVHYMNYCNSRFGKLIDRPPIFDEENEEYATERCREIWEIKYPGKPFDVICSSDEDVGMGSSDICNMVEKCKSLSVLFSDIFMSETVYLVAAKSRYQDFLHLLKQCTKESNILQRLVPTADIHFIWLTHQSFPVGYAKDTKEMGELAHKIAGFYGPSATEEEIEETKKFWEEVYDEPYERPGMVIDPTVAIARQVFNWEMVAPAEDVNRVYKGLHARFLMEVGVFLKGEIQVKENPSQLFLRLKVLRCNRSLKLDKNISNVRSFGKWEKVWHLFCEFGTKGVLIESRYNNSGCSCIRQTKLIDTVSFTWHELARATNLVMVKNVGSIQGMVSATPPIQAPYLLKCVPDRVTDDGGAMVCDVVLRERAYRPQEGRWLTRTVLNHAGKECFVVRTRVGRGIWRRGAEIPNPVKWEERIIELREGNWTYIGGSSMGYAPEKIIGTATPQKDNPKDKKVVWSLSTGDFLTIMWENKLQICLENETSKEKASLLEGRRLQYQPNQHHLSENNKRYKDEDSDYFTLIRPSLYKQEGKATALINLKLLALEFSPEEDAAVLILMCMALVRTLSEVRKEDLAGLLVRHRVQEMQVGLNDWGSILLPSTTTPHLQHWYFNASEVLASAEKMNSTGASIKYAAAEGKEELYRQAILS</sequence>
<dbReference type="PANTHER" id="PTHR34365:SF2">
    <property type="entry name" value="ENOLASE (DUF1399)"/>
    <property type="match status" value="1"/>
</dbReference>
<feature type="domain" description="GRPD C-terminal" evidence="2">
    <location>
        <begin position="535"/>
        <end position="700"/>
    </location>
</feature>
<reference evidence="3" key="1">
    <citation type="submission" date="2022-08" db="EMBL/GenBank/DDBJ databases">
        <authorList>
            <person name="Marques A."/>
        </authorList>
    </citation>
    <scope>NUCLEOTIDE SEQUENCE</scope>
    <source>
        <strain evidence="3">RhyPub2mFocal</strain>
        <tissue evidence="3">Leaves</tissue>
    </source>
</reference>
<accession>A0AAV8HX72</accession>
<dbReference type="EMBL" id="JAMFTS010000001">
    <property type="protein sequence ID" value="KAJ4820827.1"/>
    <property type="molecule type" value="Genomic_DNA"/>
</dbReference>
<keyword evidence="4" id="KW-1185">Reference proteome</keyword>
<dbReference type="Pfam" id="PF07173">
    <property type="entry name" value="GRDP-like"/>
    <property type="match status" value="1"/>
</dbReference>
<dbReference type="PANTHER" id="PTHR34365">
    <property type="entry name" value="ENOLASE (DUF1399)"/>
    <property type="match status" value="1"/>
</dbReference>